<dbReference type="Proteomes" id="UP000199550">
    <property type="component" value="Unassembled WGS sequence"/>
</dbReference>
<reference evidence="2" key="1">
    <citation type="submission" date="2016-10" db="EMBL/GenBank/DDBJ databases">
        <authorList>
            <person name="Varghese N."/>
            <person name="Submissions S."/>
        </authorList>
    </citation>
    <scope>NUCLEOTIDE SEQUENCE [LARGE SCALE GENOMIC DNA]</scope>
    <source>
        <strain evidence="2">DSM 16199</strain>
    </source>
</reference>
<dbReference type="AlphaFoldDB" id="A0A1I4K2K6"/>
<gene>
    <name evidence="1" type="ORF">SAMN04488004_1562</name>
</gene>
<dbReference type="EMBL" id="FOTF01000056">
    <property type="protein sequence ID" value="SFL72939.1"/>
    <property type="molecule type" value="Genomic_DNA"/>
</dbReference>
<proteinExistence type="predicted"/>
<protein>
    <submittedName>
        <fullName evidence="1">Uncharacterized protein</fullName>
    </submittedName>
</protein>
<evidence type="ECO:0000313" key="2">
    <source>
        <dbReference type="Proteomes" id="UP000199550"/>
    </source>
</evidence>
<keyword evidence="2" id="KW-1185">Reference proteome</keyword>
<evidence type="ECO:0000313" key="1">
    <source>
        <dbReference type="EMBL" id="SFL72939.1"/>
    </source>
</evidence>
<sequence length="43" mass="4948">MLSISVDFKPIFRRTLHELSEIATKLPSGRIEFAVLQLHRSIP</sequence>
<organism evidence="1 2">
    <name type="scientific">Loktanella salsilacus</name>
    <dbReference type="NCBI Taxonomy" id="195913"/>
    <lineage>
        <taxon>Bacteria</taxon>
        <taxon>Pseudomonadati</taxon>
        <taxon>Pseudomonadota</taxon>
        <taxon>Alphaproteobacteria</taxon>
        <taxon>Rhodobacterales</taxon>
        <taxon>Roseobacteraceae</taxon>
        <taxon>Loktanella</taxon>
    </lineage>
</organism>
<accession>A0A1I4K2K6</accession>
<name>A0A1I4K2K6_9RHOB</name>